<accession>A0A974RW60</accession>
<evidence type="ECO:0000313" key="2">
    <source>
        <dbReference type="Proteomes" id="UP000595278"/>
    </source>
</evidence>
<evidence type="ECO:0000313" key="1">
    <source>
        <dbReference type="EMBL" id="QQP84757.1"/>
    </source>
</evidence>
<sequence>MIKQLLLIMVLGGLTACVTTTVYKDLSVVGTDKAKGQVFMGFDYDSDIIPIVNHERAMREVVIQCQRWSYKSATLKSDYDIKCGEGTEQNCKRYVVAYTYQCLTAEDIEAYEKGNLDLMEEKQTAQ</sequence>
<dbReference type="RefSeq" id="WP_201090654.1">
    <property type="nucleotide sequence ID" value="NZ_CP067393.1"/>
</dbReference>
<dbReference type="InterPro" id="IPR025731">
    <property type="entry name" value="YecR-like"/>
</dbReference>
<dbReference type="EMBL" id="CP067393">
    <property type="protein sequence ID" value="QQP84757.1"/>
    <property type="molecule type" value="Genomic_DNA"/>
</dbReference>
<organism evidence="1 2">
    <name type="scientific">Entomomonas asaccharolytica</name>
    <dbReference type="NCBI Taxonomy" id="2785331"/>
    <lineage>
        <taxon>Bacteria</taxon>
        <taxon>Pseudomonadati</taxon>
        <taxon>Pseudomonadota</taxon>
        <taxon>Gammaproteobacteria</taxon>
        <taxon>Pseudomonadales</taxon>
        <taxon>Pseudomonadaceae</taxon>
        <taxon>Entomomonas</taxon>
    </lineage>
</organism>
<dbReference type="AlphaFoldDB" id="A0A974RW60"/>
<evidence type="ECO:0008006" key="3">
    <source>
        <dbReference type="Google" id="ProtNLM"/>
    </source>
</evidence>
<gene>
    <name evidence="1" type="ORF">JHT90_10110</name>
</gene>
<dbReference type="KEGG" id="eaz:JHT90_10110"/>
<proteinExistence type="predicted"/>
<reference evidence="1 2" key="1">
    <citation type="submission" date="2021-01" db="EMBL/GenBank/DDBJ databases">
        <title>Entomomonas sp. F2A isolated from a house cricket (Acheta domesticus).</title>
        <authorList>
            <person name="Spergser J."/>
            <person name="Busse H.-J."/>
        </authorList>
    </citation>
    <scope>NUCLEOTIDE SEQUENCE [LARGE SCALE GENOMIC DNA]</scope>
    <source>
        <strain evidence="1 2">F2A</strain>
    </source>
</reference>
<name>A0A974RW60_9GAMM</name>
<dbReference type="Proteomes" id="UP000595278">
    <property type="component" value="Chromosome"/>
</dbReference>
<keyword evidence="2" id="KW-1185">Reference proteome</keyword>
<dbReference type="PROSITE" id="PS51257">
    <property type="entry name" value="PROKAR_LIPOPROTEIN"/>
    <property type="match status" value="1"/>
</dbReference>
<protein>
    <recommendedName>
        <fullName evidence="3">Lipoprotein</fullName>
    </recommendedName>
</protein>
<dbReference type="Pfam" id="PF13992">
    <property type="entry name" value="YecR"/>
    <property type="match status" value="1"/>
</dbReference>